<dbReference type="GO" id="GO:0043805">
    <property type="term" value="F:indolepyruvate ferredoxin oxidoreductase activity"/>
    <property type="evidence" value="ECO:0007669"/>
    <property type="project" value="UniProtKB-EC"/>
</dbReference>
<keyword evidence="2" id="KW-0670">Pyruvate</keyword>
<feature type="domain" description="DUF6537" evidence="1">
    <location>
        <begin position="26"/>
        <end position="86"/>
    </location>
</feature>
<dbReference type="EC" id="1.2.7.8" evidence="2"/>
<proteinExistence type="predicted"/>
<keyword evidence="2" id="KW-0560">Oxidoreductase</keyword>
<evidence type="ECO:0000313" key="3">
    <source>
        <dbReference type="Proteomes" id="UP000005808"/>
    </source>
</evidence>
<evidence type="ECO:0000313" key="2">
    <source>
        <dbReference type="EMBL" id="EHP37440.1"/>
    </source>
</evidence>
<dbReference type="Proteomes" id="UP000005808">
    <property type="component" value="Unassembled WGS sequence"/>
</dbReference>
<dbReference type="RefSeq" id="WP_006165116.1">
    <property type="nucleotide sequence ID" value="NZ_AHJE01000384.1"/>
</dbReference>
<dbReference type="InterPro" id="IPR046667">
    <property type="entry name" value="DUF6537"/>
</dbReference>
<dbReference type="EMBL" id="AHJE01000384">
    <property type="protein sequence ID" value="EHP37440.1"/>
    <property type="molecule type" value="Genomic_DNA"/>
</dbReference>
<organism evidence="2 3">
    <name type="scientific">Cupriavidus basilensis OR16</name>
    <dbReference type="NCBI Taxonomy" id="1127483"/>
    <lineage>
        <taxon>Bacteria</taxon>
        <taxon>Pseudomonadati</taxon>
        <taxon>Pseudomonadota</taxon>
        <taxon>Betaproteobacteria</taxon>
        <taxon>Burkholderiales</taxon>
        <taxon>Burkholderiaceae</taxon>
        <taxon>Cupriavidus</taxon>
    </lineage>
</organism>
<dbReference type="AlphaFoldDB" id="H1SJ63"/>
<gene>
    <name evidence="2" type="ORF">OR16_42794</name>
</gene>
<protein>
    <submittedName>
        <fullName evidence="2">Indolepyruvate ferredoxin oxidoreductase</fullName>
        <ecNumber evidence="2">1.2.7.8</ecNumber>
    </submittedName>
</protein>
<sequence>SLTGKLRNTAEGAEVVKLPTSSGALLEKLIAHRAEHLTAYQDAAYAQTFRDAVNRVRAAESALVGSGKPLPLTEAAARNLAKLMAY</sequence>
<feature type="non-terminal residue" evidence="2">
    <location>
        <position position="86"/>
    </location>
</feature>
<comment type="caution">
    <text evidence="2">The sequence shown here is derived from an EMBL/GenBank/DDBJ whole genome shotgun (WGS) entry which is preliminary data.</text>
</comment>
<accession>H1SJ63</accession>
<name>H1SJ63_9BURK</name>
<evidence type="ECO:0000259" key="1">
    <source>
        <dbReference type="Pfam" id="PF20169"/>
    </source>
</evidence>
<feature type="non-terminal residue" evidence="2">
    <location>
        <position position="1"/>
    </location>
</feature>
<reference evidence="2 3" key="1">
    <citation type="journal article" date="2012" name="J. Bacteriol.">
        <title>De Novo Genome Project of Cupriavidus basilensis OR16.</title>
        <authorList>
            <person name="Cserhati M."/>
            <person name="Kriszt B."/>
            <person name="Szoboszlay S."/>
            <person name="Toth A."/>
            <person name="Szabo I."/>
            <person name="Tancsics A."/>
            <person name="Nagy I."/>
            <person name="Horvath B."/>
            <person name="Nagy I."/>
            <person name="Kukolya J."/>
        </authorList>
    </citation>
    <scope>NUCLEOTIDE SEQUENCE [LARGE SCALE GENOMIC DNA]</scope>
    <source>
        <strain evidence="2 3">OR16</strain>
    </source>
</reference>
<dbReference type="Pfam" id="PF20169">
    <property type="entry name" value="DUF6537"/>
    <property type="match status" value="1"/>
</dbReference>